<dbReference type="Pfam" id="PF03640">
    <property type="entry name" value="Lipoprotein_15"/>
    <property type="match status" value="2"/>
</dbReference>
<feature type="signal peptide" evidence="1">
    <location>
        <begin position="1"/>
        <end position="24"/>
    </location>
</feature>
<feature type="chain" id="PRO_5011658306" evidence="1">
    <location>
        <begin position="25"/>
        <end position="124"/>
    </location>
</feature>
<dbReference type="PIRSF" id="PIRSF029720">
    <property type="entry name" value="UCP029720"/>
    <property type="match status" value="1"/>
</dbReference>
<dbReference type="STRING" id="1164594.SAMN05216204_13829"/>
<evidence type="ECO:0000313" key="3">
    <source>
        <dbReference type="Proteomes" id="UP000198639"/>
    </source>
</evidence>
<dbReference type="InterPro" id="IPR005297">
    <property type="entry name" value="Lipoprotein_repeat"/>
</dbReference>
<organism evidence="2 3">
    <name type="scientific">Massilia yuzhufengensis</name>
    <dbReference type="NCBI Taxonomy" id="1164594"/>
    <lineage>
        <taxon>Bacteria</taxon>
        <taxon>Pseudomonadati</taxon>
        <taxon>Pseudomonadota</taxon>
        <taxon>Betaproteobacteria</taxon>
        <taxon>Burkholderiales</taxon>
        <taxon>Oxalobacteraceae</taxon>
        <taxon>Telluria group</taxon>
        <taxon>Massilia</taxon>
    </lineage>
</organism>
<sequence length="124" mass="13069">MKPIHPVFAALGAAFLLGAGGALAQPVNVAGGVLVDGAGMTIYTFDKDVAGSGKSSCNGPCARLWPPVPLTVEWIESPYSIVTRDDGSRQLAYKGKPLYRYAKDGKPGERKGDKLEGVWHVVAN</sequence>
<dbReference type="RefSeq" id="WP_091876735.1">
    <property type="nucleotide sequence ID" value="NZ_FOLD01000038.1"/>
</dbReference>
<dbReference type="PANTHER" id="PTHR39335:SF1">
    <property type="entry name" value="BLL4220 PROTEIN"/>
    <property type="match status" value="1"/>
</dbReference>
<dbReference type="InterPro" id="IPR014558">
    <property type="entry name" value="UCP029720"/>
</dbReference>
<keyword evidence="3" id="KW-1185">Reference proteome</keyword>
<evidence type="ECO:0000313" key="2">
    <source>
        <dbReference type="EMBL" id="SFD79826.1"/>
    </source>
</evidence>
<accession>A0A1I1VA17</accession>
<dbReference type="GO" id="GO:0043448">
    <property type="term" value="P:alkane catabolic process"/>
    <property type="evidence" value="ECO:0007669"/>
    <property type="project" value="TreeGrafter"/>
</dbReference>
<reference evidence="3" key="1">
    <citation type="submission" date="2016-10" db="EMBL/GenBank/DDBJ databases">
        <authorList>
            <person name="Varghese N."/>
            <person name="Submissions S."/>
        </authorList>
    </citation>
    <scope>NUCLEOTIDE SEQUENCE [LARGE SCALE GENOMIC DNA]</scope>
    <source>
        <strain evidence="3">CGMCC 1.12041</strain>
    </source>
</reference>
<keyword evidence="1" id="KW-0732">Signal</keyword>
<dbReference type="PANTHER" id="PTHR39335">
    <property type="entry name" value="BLL4220 PROTEIN"/>
    <property type="match status" value="1"/>
</dbReference>
<evidence type="ECO:0000256" key="1">
    <source>
        <dbReference type="SAM" id="SignalP"/>
    </source>
</evidence>
<proteinExistence type="predicted"/>
<dbReference type="OrthoDB" id="9800666at2"/>
<dbReference type="AlphaFoldDB" id="A0A1I1VA17"/>
<keyword evidence="2" id="KW-0449">Lipoprotein</keyword>
<gene>
    <name evidence="2" type="ORF">SAMN05216204_13829</name>
</gene>
<name>A0A1I1VA17_9BURK</name>
<dbReference type="Proteomes" id="UP000198639">
    <property type="component" value="Unassembled WGS sequence"/>
</dbReference>
<dbReference type="EMBL" id="FOLD01000038">
    <property type="protein sequence ID" value="SFD79826.1"/>
    <property type="molecule type" value="Genomic_DNA"/>
</dbReference>
<protein>
    <submittedName>
        <fullName evidence="2">Predicted lipoprotein with conserved Yx(FWY)xxD motif</fullName>
    </submittedName>
</protein>